<evidence type="ECO:0000256" key="9">
    <source>
        <dbReference type="ARBA" id="ARBA00023136"/>
    </source>
</evidence>
<dbReference type="Pfam" id="PF02518">
    <property type="entry name" value="HATPase_c"/>
    <property type="match status" value="1"/>
</dbReference>
<evidence type="ECO:0000256" key="8">
    <source>
        <dbReference type="ARBA" id="ARBA00022989"/>
    </source>
</evidence>
<keyword evidence="4" id="KW-0597">Phosphoprotein</keyword>
<evidence type="ECO:0000256" key="5">
    <source>
        <dbReference type="ARBA" id="ARBA00022679"/>
    </source>
</evidence>
<dbReference type="PROSITE" id="PS50109">
    <property type="entry name" value="HIS_KIN"/>
    <property type="match status" value="1"/>
</dbReference>
<comment type="catalytic activity">
    <reaction evidence="1">
        <text>ATP + protein L-histidine = ADP + protein N-phospho-L-histidine.</text>
        <dbReference type="EC" id="2.7.13.3"/>
    </reaction>
</comment>
<dbReference type="OrthoDB" id="5522855at2"/>
<dbReference type="Pfam" id="PF13675">
    <property type="entry name" value="PilJ"/>
    <property type="match status" value="1"/>
</dbReference>
<organism evidence="12 13">
    <name type="scientific">Nonlabens agnitus</name>
    <dbReference type="NCBI Taxonomy" id="870484"/>
    <lineage>
        <taxon>Bacteria</taxon>
        <taxon>Pseudomonadati</taxon>
        <taxon>Bacteroidota</taxon>
        <taxon>Flavobacteriia</taxon>
        <taxon>Flavobacteriales</taxon>
        <taxon>Flavobacteriaceae</taxon>
        <taxon>Nonlabens</taxon>
    </lineage>
</organism>
<dbReference type="InterPro" id="IPR029095">
    <property type="entry name" value="NarX-like_N"/>
</dbReference>
<evidence type="ECO:0000313" key="12">
    <source>
        <dbReference type="EMBL" id="PRP67178.1"/>
    </source>
</evidence>
<sequence length="442" mass="50314">MFSIIPMNFTKHLKTSYTVFTITITGMIILIAVTLAYFISLQQEDAILINKSGRQRMLSQRITKQVLYNLLGNTEDSTPYSNDMLLKSVHELQEAQQFLSQKNKTNDHLKKVDSVLQITNLQIEEISKAVDRILSADSKFQLKSQVALIISIEGKFLDHMEQITFWLQKESERKNELAMLICYVLTGIALIIIMAEFFLVLLPAQRHLRDKNESLSAANKQLSDYAQITAHNLRAPIGNLIFLSNFYKDTDSEEEKSELFQKFDTVIQYLDETVNVLLTGIKTKTEEQIPTQKLIFEKVLGQTKDLLVGEILDQKAIITANFSDAPFVVYNKVYLESIMLNLLSNALKYSDAKRTPEIHLRTENEKNAIKLYVQDNGLGIDLKRQAQRVFGLHQTFLRNKNSKGIGLFIVKNQVESLGGSIEVHSIPNKGSTFIVTFKKQTA</sequence>
<dbReference type="InterPro" id="IPR005467">
    <property type="entry name" value="His_kinase_dom"/>
</dbReference>
<dbReference type="InterPro" id="IPR036097">
    <property type="entry name" value="HisK_dim/P_sf"/>
</dbReference>
<dbReference type="GO" id="GO:0016020">
    <property type="term" value="C:membrane"/>
    <property type="evidence" value="ECO:0007669"/>
    <property type="project" value="UniProtKB-SubCell"/>
</dbReference>
<protein>
    <recommendedName>
        <fullName evidence="3">histidine kinase</fullName>
        <ecNumber evidence="3">2.7.13.3</ecNumber>
    </recommendedName>
</protein>
<dbReference type="RefSeq" id="WP_105982945.1">
    <property type="nucleotide sequence ID" value="NZ_MQUC01000003.1"/>
</dbReference>
<reference evidence="12 13" key="1">
    <citation type="submission" date="2016-11" db="EMBL/GenBank/DDBJ databases">
        <title>Trade-off between light-utilization and light-protection in marine flavobacteria.</title>
        <authorList>
            <person name="Kumagai Y."/>
        </authorList>
    </citation>
    <scope>NUCLEOTIDE SEQUENCE [LARGE SCALE GENOMIC DNA]</scope>
    <source>
        <strain evidence="12 13">JCM 17109</strain>
    </source>
</reference>
<keyword evidence="5" id="KW-0808">Transferase</keyword>
<evidence type="ECO:0000256" key="2">
    <source>
        <dbReference type="ARBA" id="ARBA00004141"/>
    </source>
</evidence>
<evidence type="ECO:0000313" key="13">
    <source>
        <dbReference type="Proteomes" id="UP000239532"/>
    </source>
</evidence>
<dbReference type="EMBL" id="MQUC01000003">
    <property type="protein sequence ID" value="PRP67178.1"/>
    <property type="molecule type" value="Genomic_DNA"/>
</dbReference>
<dbReference type="SUPFAM" id="SSF47384">
    <property type="entry name" value="Homodimeric domain of signal transducing histidine kinase"/>
    <property type="match status" value="1"/>
</dbReference>
<keyword evidence="7" id="KW-0418">Kinase</keyword>
<evidence type="ECO:0000256" key="3">
    <source>
        <dbReference type="ARBA" id="ARBA00012438"/>
    </source>
</evidence>
<feature type="domain" description="Histidine kinase" evidence="11">
    <location>
        <begin position="228"/>
        <end position="441"/>
    </location>
</feature>
<dbReference type="InterPro" id="IPR052162">
    <property type="entry name" value="Sensor_kinase/Photoreceptor"/>
</dbReference>
<comment type="caution">
    <text evidence="12">The sequence shown here is derived from an EMBL/GenBank/DDBJ whole genome shotgun (WGS) entry which is preliminary data.</text>
</comment>
<dbReference type="EC" id="2.7.13.3" evidence="3"/>
<dbReference type="SMART" id="SM00387">
    <property type="entry name" value="HATPase_c"/>
    <property type="match status" value="1"/>
</dbReference>
<evidence type="ECO:0000256" key="7">
    <source>
        <dbReference type="ARBA" id="ARBA00022777"/>
    </source>
</evidence>
<dbReference type="PANTHER" id="PTHR43304:SF1">
    <property type="entry name" value="PAC DOMAIN-CONTAINING PROTEIN"/>
    <property type="match status" value="1"/>
</dbReference>
<dbReference type="Gene3D" id="3.30.565.10">
    <property type="entry name" value="Histidine kinase-like ATPase, C-terminal domain"/>
    <property type="match status" value="1"/>
</dbReference>
<evidence type="ECO:0000259" key="11">
    <source>
        <dbReference type="PROSITE" id="PS50109"/>
    </source>
</evidence>
<keyword evidence="13" id="KW-1185">Reference proteome</keyword>
<dbReference type="SUPFAM" id="SSF55874">
    <property type="entry name" value="ATPase domain of HSP90 chaperone/DNA topoisomerase II/histidine kinase"/>
    <property type="match status" value="1"/>
</dbReference>
<keyword evidence="9 10" id="KW-0472">Membrane</keyword>
<dbReference type="InterPro" id="IPR004358">
    <property type="entry name" value="Sig_transdc_His_kin-like_C"/>
</dbReference>
<dbReference type="GO" id="GO:0000155">
    <property type="term" value="F:phosphorelay sensor kinase activity"/>
    <property type="evidence" value="ECO:0007669"/>
    <property type="project" value="InterPro"/>
</dbReference>
<evidence type="ECO:0000256" key="10">
    <source>
        <dbReference type="SAM" id="Phobius"/>
    </source>
</evidence>
<feature type="transmembrane region" description="Helical" evidence="10">
    <location>
        <begin position="17"/>
        <end position="39"/>
    </location>
</feature>
<dbReference type="CDD" id="cd00075">
    <property type="entry name" value="HATPase"/>
    <property type="match status" value="1"/>
</dbReference>
<keyword evidence="6 10" id="KW-0812">Transmembrane</keyword>
<comment type="subcellular location">
    <subcellularLocation>
        <location evidence="2">Membrane</location>
        <topology evidence="2">Multi-pass membrane protein</topology>
    </subcellularLocation>
</comment>
<evidence type="ECO:0000256" key="1">
    <source>
        <dbReference type="ARBA" id="ARBA00000085"/>
    </source>
</evidence>
<evidence type="ECO:0000256" key="6">
    <source>
        <dbReference type="ARBA" id="ARBA00022692"/>
    </source>
</evidence>
<dbReference type="PRINTS" id="PR00344">
    <property type="entry name" value="BCTRLSENSOR"/>
</dbReference>
<proteinExistence type="predicted"/>
<dbReference type="PANTHER" id="PTHR43304">
    <property type="entry name" value="PHYTOCHROME-LIKE PROTEIN CPH1"/>
    <property type="match status" value="1"/>
</dbReference>
<gene>
    <name evidence="12" type="ORF">BST86_08740</name>
</gene>
<accession>A0A2S9WUM6</accession>
<dbReference type="Proteomes" id="UP000239532">
    <property type="component" value="Unassembled WGS sequence"/>
</dbReference>
<evidence type="ECO:0000256" key="4">
    <source>
        <dbReference type="ARBA" id="ARBA00022553"/>
    </source>
</evidence>
<dbReference type="Gene3D" id="1.10.287.130">
    <property type="match status" value="1"/>
</dbReference>
<name>A0A2S9WUM6_9FLAO</name>
<dbReference type="AlphaFoldDB" id="A0A2S9WUM6"/>
<dbReference type="InterPro" id="IPR003594">
    <property type="entry name" value="HATPase_dom"/>
</dbReference>
<dbReference type="InterPro" id="IPR036890">
    <property type="entry name" value="HATPase_C_sf"/>
</dbReference>
<keyword evidence="8 10" id="KW-1133">Transmembrane helix</keyword>
<feature type="transmembrane region" description="Helical" evidence="10">
    <location>
        <begin position="177"/>
        <end position="202"/>
    </location>
</feature>